<name>A0A151P0S8_ALLMI</name>
<feature type="transmembrane region" description="Helical" evidence="1">
    <location>
        <begin position="12"/>
        <end position="38"/>
    </location>
</feature>
<keyword evidence="4" id="KW-1185">Reference proteome</keyword>
<accession>A0A151P0S8</accession>
<comment type="caution">
    <text evidence="3">The sequence shown here is derived from an EMBL/GenBank/DDBJ whole genome shotgun (WGS) entry which is preliminary data.</text>
</comment>
<keyword evidence="1" id="KW-1133">Transmembrane helix</keyword>
<organism evidence="3 4">
    <name type="scientific">Alligator mississippiensis</name>
    <name type="common">American alligator</name>
    <dbReference type="NCBI Taxonomy" id="8496"/>
    <lineage>
        <taxon>Eukaryota</taxon>
        <taxon>Metazoa</taxon>
        <taxon>Chordata</taxon>
        <taxon>Craniata</taxon>
        <taxon>Vertebrata</taxon>
        <taxon>Euteleostomi</taxon>
        <taxon>Archelosauria</taxon>
        <taxon>Archosauria</taxon>
        <taxon>Crocodylia</taxon>
        <taxon>Alligatoridae</taxon>
        <taxon>Alligatorinae</taxon>
        <taxon>Alligator</taxon>
    </lineage>
</organism>
<feature type="domain" description="Reverse transcriptase" evidence="2">
    <location>
        <begin position="11"/>
        <end position="136"/>
    </location>
</feature>
<keyword evidence="1" id="KW-0812">Transmembrane</keyword>
<gene>
    <name evidence="3" type="ORF">Y1Q_0002859</name>
</gene>
<keyword evidence="1" id="KW-0472">Membrane</keyword>
<protein>
    <recommendedName>
        <fullName evidence="2">Reverse transcriptase domain-containing protein</fullName>
    </recommendedName>
</protein>
<dbReference type="InterPro" id="IPR000477">
    <property type="entry name" value="RT_dom"/>
</dbReference>
<evidence type="ECO:0000256" key="1">
    <source>
        <dbReference type="SAM" id="Phobius"/>
    </source>
</evidence>
<reference evidence="3 4" key="1">
    <citation type="journal article" date="2012" name="Genome Biol.">
        <title>Sequencing three crocodilian genomes to illuminate the evolution of archosaurs and amniotes.</title>
        <authorList>
            <person name="St John J.A."/>
            <person name="Braun E.L."/>
            <person name="Isberg S.R."/>
            <person name="Miles L.G."/>
            <person name="Chong A.Y."/>
            <person name="Gongora J."/>
            <person name="Dalzell P."/>
            <person name="Moran C."/>
            <person name="Bed'hom B."/>
            <person name="Abzhanov A."/>
            <person name="Burgess S.C."/>
            <person name="Cooksey A.M."/>
            <person name="Castoe T.A."/>
            <person name="Crawford N.G."/>
            <person name="Densmore L.D."/>
            <person name="Drew J.C."/>
            <person name="Edwards S.V."/>
            <person name="Faircloth B.C."/>
            <person name="Fujita M.K."/>
            <person name="Greenwold M.J."/>
            <person name="Hoffmann F.G."/>
            <person name="Howard J.M."/>
            <person name="Iguchi T."/>
            <person name="Janes D.E."/>
            <person name="Khan S.Y."/>
            <person name="Kohno S."/>
            <person name="de Koning A.J."/>
            <person name="Lance S.L."/>
            <person name="McCarthy F.M."/>
            <person name="McCormack J.E."/>
            <person name="Merchant M.E."/>
            <person name="Peterson D.G."/>
            <person name="Pollock D.D."/>
            <person name="Pourmand N."/>
            <person name="Raney B.J."/>
            <person name="Roessler K.A."/>
            <person name="Sanford J.R."/>
            <person name="Sawyer R.H."/>
            <person name="Schmidt C.J."/>
            <person name="Triplett E.W."/>
            <person name="Tuberville T.D."/>
            <person name="Venegas-Anaya M."/>
            <person name="Howard J.T."/>
            <person name="Jarvis E.D."/>
            <person name="Guillette L.J.Jr."/>
            <person name="Glenn T.C."/>
            <person name="Green R.E."/>
            <person name="Ray D.A."/>
        </authorList>
    </citation>
    <scope>NUCLEOTIDE SEQUENCE [LARGE SCALE GENOMIC DNA]</scope>
    <source>
        <strain evidence="3">KSC_2009_1</strain>
    </source>
</reference>
<dbReference type="EMBL" id="AKHW03001485">
    <property type="protein sequence ID" value="KYO42245.1"/>
    <property type="molecule type" value="Genomic_DNA"/>
</dbReference>
<evidence type="ECO:0000313" key="3">
    <source>
        <dbReference type="EMBL" id="KYO42245.1"/>
    </source>
</evidence>
<dbReference type="AlphaFoldDB" id="A0A151P0S8"/>
<dbReference type="Pfam" id="PF00078">
    <property type="entry name" value="RVT_1"/>
    <property type="match status" value="1"/>
</dbReference>
<evidence type="ECO:0000259" key="2">
    <source>
        <dbReference type="Pfam" id="PF00078"/>
    </source>
</evidence>
<sequence>MSVNIMVQVNRFLSTQIAVELGVWQGCPLFLILFICAIKPLAQHLRQEPGICGVYILGGSSQEAKVLAYMDDLNILCLSKWSADRALWHMQVWEVVVGAKVNSSKSIFLAVAKLGDLESLDISVTHEEVKILGVEFNCKLSSRSVWEKTEK</sequence>
<evidence type="ECO:0000313" key="4">
    <source>
        <dbReference type="Proteomes" id="UP000050525"/>
    </source>
</evidence>
<proteinExistence type="predicted"/>
<dbReference type="Proteomes" id="UP000050525">
    <property type="component" value="Unassembled WGS sequence"/>
</dbReference>